<evidence type="ECO:0000313" key="2">
    <source>
        <dbReference type="Proteomes" id="UP000266861"/>
    </source>
</evidence>
<comment type="caution">
    <text evidence="1">The sequence shown here is derived from an EMBL/GenBank/DDBJ whole genome shotgun (WGS) entry which is preliminary data.</text>
</comment>
<sequence length="93" mass="10540">MTLVILEYNLLLISRSAFWSIAGAGFRTQGIQNELPKEGQKGIVISLNNSILNNLIILSFNQSKSKIPNDSLESRFEQLKYDLNENNENLENL</sequence>
<protein>
    <submittedName>
        <fullName evidence="1">Uncharacterized protein</fullName>
    </submittedName>
</protein>
<accession>A0A397HWH4</accession>
<dbReference type="Proteomes" id="UP000266861">
    <property type="component" value="Unassembled WGS sequence"/>
</dbReference>
<dbReference type="EMBL" id="PQFF01000274">
    <property type="protein sequence ID" value="RHZ67601.1"/>
    <property type="molecule type" value="Genomic_DNA"/>
</dbReference>
<evidence type="ECO:0000313" key="1">
    <source>
        <dbReference type="EMBL" id="RHZ67601.1"/>
    </source>
</evidence>
<organism evidence="1 2">
    <name type="scientific">Diversispora epigaea</name>
    <dbReference type="NCBI Taxonomy" id="1348612"/>
    <lineage>
        <taxon>Eukaryota</taxon>
        <taxon>Fungi</taxon>
        <taxon>Fungi incertae sedis</taxon>
        <taxon>Mucoromycota</taxon>
        <taxon>Glomeromycotina</taxon>
        <taxon>Glomeromycetes</taxon>
        <taxon>Diversisporales</taxon>
        <taxon>Diversisporaceae</taxon>
        <taxon>Diversispora</taxon>
    </lineage>
</organism>
<dbReference type="AlphaFoldDB" id="A0A397HWH4"/>
<keyword evidence="2" id="KW-1185">Reference proteome</keyword>
<name>A0A397HWH4_9GLOM</name>
<gene>
    <name evidence="1" type="ORF">Glove_300g8</name>
</gene>
<proteinExistence type="predicted"/>
<reference evidence="1 2" key="1">
    <citation type="submission" date="2018-08" db="EMBL/GenBank/DDBJ databases">
        <title>Genome and evolution of the arbuscular mycorrhizal fungus Diversispora epigaea (formerly Glomus versiforme) and its bacterial endosymbionts.</title>
        <authorList>
            <person name="Sun X."/>
            <person name="Fei Z."/>
            <person name="Harrison M."/>
        </authorList>
    </citation>
    <scope>NUCLEOTIDE SEQUENCE [LARGE SCALE GENOMIC DNA]</scope>
    <source>
        <strain evidence="1 2">IT104</strain>
    </source>
</reference>